<dbReference type="RefSeq" id="WP_061611493.1">
    <property type="nucleotide sequence ID" value="NZ_JEMA01000885.1"/>
</dbReference>
<feature type="region of interest" description="Disordered" evidence="1">
    <location>
        <begin position="1"/>
        <end position="21"/>
    </location>
</feature>
<dbReference type="Proteomes" id="UP000075260">
    <property type="component" value="Unassembled WGS sequence"/>
</dbReference>
<comment type="caution">
    <text evidence="2">The sequence shown here is derived from an EMBL/GenBank/DDBJ whole genome shotgun (WGS) entry which is preliminary data.</text>
</comment>
<proteinExistence type="predicted"/>
<dbReference type="OrthoDB" id="5512622at2"/>
<sequence>MPRSKPNTKKSSPAKPGAPSEAAKAFALVEPELDDVREVVPINVDVPRAVSVAIGAVPHLQALRPRFVDELPKHPLSQLDKLQTYALAAWYAHLLALPASGGQDALKRLLEEAAPLREDLLVAAEALAHKGIVDAQRVAEIRRGHGHLDTANDLVALAALFGEVWDAVKNRTTVEWEDVERASRLGPELLVALGARQQPGLPAPKAGDAAERRARAFTLLVNAYDACRRAASYLRWNEGDADAIAPSLFARGGGRKPGAGKNNAGGGGEGDGEGAGAEPGGPGGEPLLEPTVV</sequence>
<feature type="compositionally biased region" description="Gly residues" evidence="1">
    <location>
        <begin position="251"/>
        <end position="284"/>
    </location>
</feature>
<name>A0A150QA64_SORCE</name>
<evidence type="ECO:0000313" key="2">
    <source>
        <dbReference type="EMBL" id="KYF64813.1"/>
    </source>
</evidence>
<accession>A0A150QA64</accession>
<evidence type="ECO:0000313" key="3">
    <source>
        <dbReference type="Proteomes" id="UP000075260"/>
    </source>
</evidence>
<evidence type="ECO:0000256" key="1">
    <source>
        <dbReference type="SAM" id="MobiDB-lite"/>
    </source>
</evidence>
<dbReference type="AlphaFoldDB" id="A0A150QA64"/>
<reference evidence="2 3" key="1">
    <citation type="submission" date="2014-02" db="EMBL/GenBank/DDBJ databases">
        <title>The small core and large imbalanced accessory genome model reveals a collaborative survival strategy of Sorangium cellulosum strains in nature.</title>
        <authorList>
            <person name="Han K."/>
            <person name="Peng R."/>
            <person name="Blom J."/>
            <person name="Li Y.-Z."/>
        </authorList>
    </citation>
    <scope>NUCLEOTIDE SEQUENCE [LARGE SCALE GENOMIC DNA]</scope>
    <source>
        <strain evidence="2 3">So0008-312</strain>
    </source>
</reference>
<gene>
    <name evidence="2" type="ORF">BE15_24225</name>
</gene>
<organism evidence="2 3">
    <name type="scientific">Sorangium cellulosum</name>
    <name type="common">Polyangium cellulosum</name>
    <dbReference type="NCBI Taxonomy" id="56"/>
    <lineage>
        <taxon>Bacteria</taxon>
        <taxon>Pseudomonadati</taxon>
        <taxon>Myxococcota</taxon>
        <taxon>Polyangia</taxon>
        <taxon>Polyangiales</taxon>
        <taxon>Polyangiaceae</taxon>
        <taxon>Sorangium</taxon>
    </lineage>
</organism>
<feature type="region of interest" description="Disordered" evidence="1">
    <location>
        <begin position="249"/>
        <end position="293"/>
    </location>
</feature>
<dbReference type="EMBL" id="JEMA01000885">
    <property type="protein sequence ID" value="KYF64813.1"/>
    <property type="molecule type" value="Genomic_DNA"/>
</dbReference>
<protein>
    <submittedName>
        <fullName evidence="2">Uncharacterized protein</fullName>
    </submittedName>
</protein>